<dbReference type="EMBL" id="CCND01000011">
    <property type="protein sequence ID" value="CDX54559.1"/>
    <property type="molecule type" value="Genomic_DNA"/>
</dbReference>
<proteinExistence type="predicted"/>
<evidence type="ECO:0000256" key="1">
    <source>
        <dbReference type="SAM" id="MobiDB-lite"/>
    </source>
</evidence>
<protein>
    <recommendedName>
        <fullName evidence="4">N-acetyltransferase domain-containing protein</fullName>
    </recommendedName>
</protein>
<evidence type="ECO:0000313" key="2">
    <source>
        <dbReference type="EMBL" id="CDX54559.1"/>
    </source>
</evidence>
<accession>A0A0K2VUY4</accession>
<gene>
    <name evidence="2" type="ORF">MPL1032_190149</name>
</gene>
<reference evidence="3" key="1">
    <citation type="submission" date="2014-08" db="EMBL/GenBank/DDBJ databases">
        <authorList>
            <person name="Edwards T."/>
        </authorList>
    </citation>
    <scope>NUCLEOTIDE SEQUENCE [LARGE SCALE GENOMIC DNA]</scope>
</reference>
<sequence length="193" mass="21197">MSDDYDPAKDSQASYYAAVEAKRLRGDTWWPPKPKPPEWRLVSPASRAATLGLAGAGARVRRLVLAQVRNVETVGVYLGDECMAVVYFGRHGWRRTEFAMSISPAAAPHMRKLVRIAQLTLFAMADTRLIVANVHPANRAGQRMAALVGFRAARLKQPGWWVLRKERHGQSLEPRQGGGGRGGKAAAGTGRRE</sequence>
<dbReference type="AlphaFoldDB" id="A0A0K2VUY4"/>
<feature type="region of interest" description="Disordered" evidence="1">
    <location>
        <begin position="166"/>
        <end position="193"/>
    </location>
</feature>
<evidence type="ECO:0000313" key="3">
    <source>
        <dbReference type="Proteomes" id="UP000182888"/>
    </source>
</evidence>
<organism evidence="2 3">
    <name type="scientific">Mesorhizobium plurifarium</name>
    <dbReference type="NCBI Taxonomy" id="69974"/>
    <lineage>
        <taxon>Bacteria</taxon>
        <taxon>Pseudomonadati</taxon>
        <taxon>Pseudomonadota</taxon>
        <taxon>Alphaproteobacteria</taxon>
        <taxon>Hyphomicrobiales</taxon>
        <taxon>Phyllobacteriaceae</taxon>
        <taxon>Mesorhizobium</taxon>
    </lineage>
</organism>
<evidence type="ECO:0008006" key="4">
    <source>
        <dbReference type="Google" id="ProtNLM"/>
    </source>
</evidence>
<name>A0A0K2VUY4_MESPL</name>
<dbReference type="Proteomes" id="UP000182888">
    <property type="component" value="Unassembled WGS sequence"/>
</dbReference>
<feature type="compositionally biased region" description="Gly residues" evidence="1">
    <location>
        <begin position="176"/>
        <end position="185"/>
    </location>
</feature>